<protein>
    <submittedName>
        <fullName evidence="1">Uncharacterized protein</fullName>
    </submittedName>
</protein>
<proteinExistence type="predicted"/>
<name>A0A0C2XN76_HEBCY</name>
<evidence type="ECO:0000313" key="1">
    <source>
        <dbReference type="EMBL" id="KIM39098.1"/>
    </source>
</evidence>
<dbReference type="AlphaFoldDB" id="A0A0C2XN76"/>
<reference evidence="2" key="2">
    <citation type="submission" date="2015-01" db="EMBL/GenBank/DDBJ databases">
        <title>Evolutionary Origins and Diversification of the Mycorrhizal Mutualists.</title>
        <authorList>
            <consortium name="DOE Joint Genome Institute"/>
            <consortium name="Mycorrhizal Genomics Consortium"/>
            <person name="Kohler A."/>
            <person name="Kuo A."/>
            <person name="Nagy L.G."/>
            <person name="Floudas D."/>
            <person name="Copeland A."/>
            <person name="Barry K.W."/>
            <person name="Cichocki N."/>
            <person name="Veneault-Fourrey C."/>
            <person name="LaButti K."/>
            <person name="Lindquist E.A."/>
            <person name="Lipzen A."/>
            <person name="Lundell T."/>
            <person name="Morin E."/>
            <person name="Murat C."/>
            <person name="Riley R."/>
            <person name="Ohm R."/>
            <person name="Sun H."/>
            <person name="Tunlid A."/>
            <person name="Henrissat B."/>
            <person name="Grigoriev I.V."/>
            <person name="Hibbett D.S."/>
            <person name="Martin F."/>
        </authorList>
    </citation>
    <scope>NUCLEOTIDE SEQUENCE [LARGE SCALE GENOMIC DNA]</scope>
    <source>
        <strain evidence="2">h7</strain>
    </source>
</reference>
<accession>A0A0C2XN76</accession>
<reference evidence="1 2" key="1">
    <citation type="submission" date="2014-04" db="EMBL/GenBank/DDBJ databases">
        <authorList>
            <consortium name="DOE Joint Genome Institute"/>
            <person name="Kuo A."/>
            <person name="Gay G."/>
            <person name="Dore J."/>
            <person name="Kohler A."/>
            <person name="Nagy L.G."/>
            <person name="Floudas D."/>
            <person name="Copeland A."/>
            <person name="Barry K.W."/>
            <person name="Cichocki N."/>
            <person name="Veneault-Fourrey C."/>
            <person name="LaButti K."/>
            <person name="Lindquist E.A."/>
            <person name="Lipzen A."/>
            <person name="Lundell T."/>
            <person name="Morin E."/>
            <person name="Murat C."/>
            <person name="Sun H."/>
            <person name="Tunlid A."/>
            <person name="Henrissat B."/>
            <person name="Grigoriev I.V."/>
            <person name="Hibbett D.S."/>
            <person name="Martin F."/>
            <person name="Nordberg H.P."/>
            <person name="Cantor M.N."/>
            <person name="Hua S.X."/>
        </authorList>
    </citation>
    <scope>NUCLEOTIDE SEQUENCE [LARGE SCALE GENOMIC DNA]</scope>
    <source>
        <strain evidence="2">h7</strain>
    </source>
</reference>
<sequence>MALKSAQSGVMSRLDLLEHTTEENERVMEGYAELRGGWRTTNNDPASFSTPLEVGSGHAVTRYIGSHGKYGALPKESSGVTSKVVRHWTLFPQGLLRLSLCDGAWMPNFCEGT</sequence>
<dbReference type="Proteomes" id="UP000053424">
    <property type="component" value="Unassembled WGS sequence"/>
</dbReference>
<keyword evidence="2" id="KW-1185">Reference proteome</keyword>
<dbReference type="HOGENOM" id="CLU_2133798_0_0_1"/>
<gene>
    <name evidence="1" type="ORF">M413DRAFT_12410</name>
</gene>
<organism evidence="1 2">
    <name type="scientific">Hebeloma cylindrosporum</name>
    <dbReference type="NCBI Taxonomy" id="76867"/>
    <lineage>
        <taxon>Eukaryota</taxon>
        <taxon>Fungi</taxon>
        <taxon>Dikarya</taxon>
        <taxon>Basidiomycota</taxon>
        <taxon>Agaricomycotina</taxon>
        <taxon>Agaricomycetes</taxon>
        <taxon>Agaricomycetidae</taxon>
        <taxon>Agaricales</taxon>
        <taxon>Agaricineae</taxon>
        <taxon>Hymenogastraceae</taxon>
        <taxon>Hebeloma</taxon>
    </lineage>
</organism>
<dbReference type="EMBL" id="KN831787">
    <property type="protein sequence ID" value="KIM39098.1"/>
    <property type="molecule type" value="Genomic_DNA"/>
</dbReference>
<evidence type="ECO:0000313" key="2">
    <source>
        <dbReference type="Proteomes" id="UP000053424"/>
    </source>
</evidence>